<organism evidence="4 5">
    <name type="scientific">Nakamurella multipartita (strain ATCC 700099 / DSM 44233 / CIP 104796 / JCM 9543 / NBRC 105858 / Y-104)</name>
    <name type="common">Microsphaera multipartita</name>
    <dbReference type="NCBI Taxonomy" id="479431"/>
    <lineage>
        <taxon>Bacteria</taxon>
        <taxon>Bacillati</taxon>
        <taxon>Actinomycetota</taxon>
        <taxon>Actinomycetes</taxon>
        <taxon>Nakamurellales</taxon>
        <taxon>Nakamurellaceae</taxon>
        <taxon>Nakamurella</taxon>
    </lineage>
</organism>
<sequence>MTQSPRMRAGTSDRQAAVDRLTTHFADGRLDAAEFDQRVATAYGSTYLDELTPLFADLPATRPDRPPWATDAGYRSGPGRGQLPGGGPWGPRGARPGPPPPIRLAVFVLLMVAIFWSVGAVSHGFFPFPLLWVVIGLLLLGRMRHRRHGWQHHGHR</sequence>
<feature type="domain" description="DUF1707" evidence="3">
    <location>
        <begin position="7"/>
        <end position="59"/>
    </location>
</feature>
<evidence type="ECO:0000256" key="1">
    <source>
        <dbReference type="SAM" id="MobiDB-lite"/>
    </source>
</evidence>
<dbReference type="InParanoid" id="C8XGD1"/>
<dbReference type="InterPro" id="IPR012551">
    <property type="entry name" value="DUF1707_SHOCT-like"/>
</dbReference>
<dbReference type="AlphaFoldDB" id="C8XGD1"/>
<reference evidence="5" key="1">
    <citation type="submission" date="2009-09" db="EMBL/GenBank/DDBJ databases">
        <title>The complete genome of Nakamurella multipartita DSM 44233.</title>
        <authorList>
            <consortium name="US DOE Joint Genome Institute (JGI-PGF)"/>
            <person name="Lucas S."/>
            <person name="Copeland A."/>
            <person name="Lapidus A."/>
            <person name="Glavina del Rio T."/>
            <person name="Dalin E."/>
            <person name="Tice H."/>
            <person name="Bruce D."/>
            <person name="Goodwin L."/>
            <person name="Pitluck S."/>
            <person name="Kyrpides N."/>
            <person name="Mavromatis K."/>
            <person name="Ivanova N."/>
            <person name="Ovchinnikova G."/>
            <person name="Sims D."/>
            <person name="Meincke L."/>
            <person name="Brettin T."/>
            <person name="Detter J.C."/>
            <person name="Han C."/>
            <person name="Larimer F."/>
            <person name="Land M."/>
            <person name="Hauser L."/>
            <person name="Markowitz V."/>
            <person name="Cheng J.-F."/>
            <person name="Hugenholtz P."/>
            <person name="Woyke T."/>
            <person name="Wu D."/>
            <person name="Klenk H.-P."/>
            <person name="Eisen J.A."/>
        </authorList>
    </citation>
    <scope>NUCLEOTIDE SEQUENCE [LARGE SCALE GENOMIC DNA]</scope>
    <source>
        <strain evidence="5">ATCC 700099 / DSM 44233 / CIP 104796 / JCM 9543 / NBRC 105858 / Y-104</strain>
    </source>
</reference>
<dbReference type="Pfam" id="PF08044">
    <property type="entry name" value="DUF1707"/>
    <property type="match status" value="1"/>
</dbReference>
<evidence type="ECO:0000256" key="2">
    <source>
        <dbReference type="SAM" id="Phobius"/>
    </source>
</evidence>
<reference evidence="4 5" key="2">
    <citation type="journal article" date="2010" name="Stand. Genomic Sci.">
        <title>Complete genome sequence of Nakamurella multipartita type strain (Y-104).</title>
        <authorList>
            <person name="Tice H."/>
            <person name="Mayilraj S."/>
            <person name="Sims D."/>
            <person name="Lapidus A."/>
            <person name="Nolan M."/>
            <person name="Lucas S."/>
            <person name="Glavina Del Rio T."/>
            <person name="Copeland A."/>
            <person name="Cheng J.F."/>
            <person name="Meincke L."/>
            <person name="Bruce D."/>
            <person name="Goodwin L."/>
            <person name="Pitluck S."/>
            <person name="Ivanova N."/>
            <person name="Mavromatis K."/>
            <person name="Ovchinnikova G."/>
            <person name="Pati A."/>
            <person name="Chen A."/>
            <person name="Palaniappan K."/>
            <person name="Land M."/>
            <person name="Hauser L."/>
            <person name="Chang Y.J."/>
            <person name="Jeffries C.D."/>
            <person name="Detter J.C."/>
            <person name="Brettin T."/>
            <person name="Rohde M."/>
            <person name="Goker M."/>
            <person name="Bristow J."/>
            <person name="Eisen J.A."/>
            <person name="Markowitz V."/>
            <person name="Hugenholtz P."/>
            <person name="Kyrpides N.C."/>
            <person name="Klenk H.P."/>
            <person name="Chen F."/>
        </authorList>
    </citation>
    <scope>NUCLEOTIDE SEQUENCE [LARGE SCALE GENOMIC DNA]</scope>
    <source>
        <strain evidence="5">ATCC 700099 / DSM 44233 / CIP 104796 / JCM 9543 / NBRC 105858 / Y-104</strain>
    </source>
</reference>
<dbReference type="HOGENOM" id="CLU_102484_5_1_11"/>
<dbReference type="Proteomes" id="UP000002218">
    <property type="component" value="Chromosome"/>
</dbReference>
<proteinExistence type="predicted"/>
<evidence type="ECO:0000259" key="3">
    <source>
        <dbReference type="Pfam" id="PF08044"/>
    </source>
</evidence>
<dbReference type="STRING" id="479431.Namu_3836"/>
<feature type="transmembrane region" description="Helical" evidence="2">
    <location>
        <begin position="125"/>
        <end position="141"/>
    </location>
</feature>
<gene>
    <name evidence="4" type="ordered locus">Namu_3836</name>
</gene>
<feature type="compositionally biased region" description="Gly residues" evidence="1">
    <location>
        <begin position="76"/>
        <end position="90"/>
    </location>
</feature>
<keyword evidence="5" id="KW-1185">Reference proteome</keyword>
<keyword evidence="2" id="KW-0812">Transmembrane</keyword>
<name>C8XGD1_NAKMY</name>
<dbReference type="OrthoDB" id="3534574at2"/>
<dbReference type="EMBL" id="CP001737">
    <property type="protein sequence ID" value="ACV80133.1"/>
    <property type="molecule type" value="Genomic_DNA"/>
</dbReference>
<feature type="region of interest" description="Disordered" evidence="1">
    <location>
        <begin position="59"/>
        <end position="96"/>
    </location>
</feature>
<keyword evidence="2" id="KW-0472">Membrane</keyword>
<accession>C8XGD1</accession>
<dbReference type="KEGG" id="nml:Namu_3836"/>
<keyword evidence="2" id="KW-1133">Transmembrane helix</keyword>
<evidence type="ECO:0000313" key="5">
    <source>
        <dbReference type="Proteomes" id="UP000002218"/>
    </source>
</evidence>
<protein>
    <recommendedName>
        <fullName evidence="3">DUF1707 domain-containing protein</fullName>
    </recommendedName>
</protein>
<dbReference type="RefSeq" id="WP_015748960.1">
    <property type="nucleotide sequence ID" value="NC_013235.1"/>
</dbReference>
<evidence type="ECO:0000313" key="4">
    <source>
        <dbReference type="EMBL" id="ACV80133.1"/>
    </source>
</evidence>
<feature type="transmembrane region" description="Helical" evidence="2">
    <location>
        <begin position="102"/>
        <end position="119"/>
    </location>
</feature>